<name>A0AAJ0LWJ8_9PEZI</name>
<feature type="region of interest" description="Disordered" evidence="1">
    <location>
        <begin position="309"/>
        <end position="329"/>
    </location>
</feature>
<feature type="compositionally biased region" description="Low complexity" evidence="1">
    <location>
        <begin position="729"/>
        <end position="744"/>
    </location>
</feature>
<keyword evidence="3" id="KW-1185">Reference proteome</keyword>
<evidence type="ECO:0008006" key="4">
    <source>
        <dbReference type="Google" id="ProtNLM"/>
    </source>
</evidence>
<reference evidence="2" key="1">
    <citation type="submission" date="2023-04" db="EMBL/GenBank/DDBJ databases">
        <title>Black Yeasts Isolated from many extreme environments.</title>
        <authorList>
            <person name="Coleine C."/>
            <person name="Stajich J.E."/>
            <person name="Selbmann L."/>
        </authorList>
    </citation>
    <scope>NUCLEOTIDE SEQUENCE</scope>
    <source>
        <strain evidence="2">CCFEE 5312</strain>
    </source>
</reference>
<dbReference type="Proteomes" id="UP001271007">
    <property type="component" value="Unassembled WGS sequence"/>
</dbReference>
<dbReference type="Gene3D" id="2.130.10.10">
    <property type="entry name" value="YVTN repeat-like/Quinoprotein amine dehydrogenase"/>
    <property type="match status" value="2"/>
</dbReference>
<feature type="compositionally biased region" description="Basic residues" evidence="1">
    <location>
        <begin position="791"/>
        <end position="806"/>
    </location>
</feature>
<feature type="compositionally biased region" description="Polar residues" evidence="1">
    <location>
        <begin position="474"/>
        <end position="484"/>
    </location>
</feature>
<feature type="region of interest" description="Disordered" evidence="1">
    <location>
        <begin position="668"/>
        <end position="744"/>
    </location>
</feature>
<feature type="region of interest" description="Disordered" evidence="1">
    <location>
        <begin position="641"/>
        <end position="660"/>
    </location>
</feature>
<comment type="caution">
    <text evidence="2">The sequence shown here is derived from an EMBL/GenBank/DDBJ whole genome shotgun (WGS) entry which is preliminary data.</text>
</comment>
<organism evidence="2 3">
    <name type="scientific">Extremus antarcticus</name>
    <dbReference type="NCBI Taxonomy" id="702011"/>
    <lineage>
        <taxon>Eukaryota</taxon>
        <taxon>Fungi</taxon>
        <taxon>Dikarya</taxon>
        <taxon>Ascomycota</taxon>
        <taxon>Pezizomycotina</taxon>
        <taxon>Dothideomycetes</taxon>
        <taxon>Dothideomycetidae</taxon>
        <taxon>Mycosphaerellales</taxon>
        <taxon>Extremaceae</taxon>
        <taxon>Extremus</taxon>
    </lineage>
</organism>
<dbReference type="InterPro" id="IPR011047">
    <property type="entry name" value="Quinoprotein_ADH-like_sf"/>
</dbReference>
<feature type="region of interest" description="Disordered" evidence="1">
    <location>
        <begin position="463"/>
        <end position="523"/>
    </location>
</feature>
<feature type="compositionally biased region" description="Basic and acidic residues" evidence="1">
    <location>
        <begin position="668"/>
        <end position="681"/>
    </location>
</feature>
<evidence type="ECO:0000256" key="1">
    <source>
        <dbReference type="SAM" id="MobiDB-lite"/>
    </source>
</evidence>
<dbReference type="AlphaFoldDB" id="A0AAJ0LWJ8"/>
<feature type="compositionally biased region" description="Basic residues" evidence="1">
    <location>
        <begin position="641"/>
        <end position="651"/>
    </location>
</feature>
<evidence type="ECO:0000313" key="2">
    <source>
        <dbReference type="EMBL" id="KAK3057982.1"/>
    </source>
</evidence>
<dbReference type="EMBL" id="JAWDJX010000002">
    <property type="protein sequence ID" value="KAK3057982.1"/>
    <property type="molecule type" value="Genomic_DNA"/>
</dbReference>
<evidence type="ECO:0000313" key="3">
    <source>
        <dbReference type="Proteomes" id="UP001271007"/>
    </source>
</evidence>
<dbReference type="InterPro" id="IPR015943">
    <property type="entry name" value="WD40/YVTN_repeat-like_dom_sf"/>
</dbReference>
<feature type="compositionally biased region" description="Polar residues" evidence="1">
    <location>
        <begin position="770"/>
        <end position="790"/>
    </location>
</feature>
<feature type="region of interest" description="Disordered" evidence="1">
    <location>
        <begin position="430"/>
        <end position="449"/>
    </location>
</feature>
<feature type="compositionally biased region" description="Polar residues" evidence="1">
    <location>
        <begin position="580"/>
        <end position="597"/>
    </location>
</feature>
<feature type="region of interest" description="Disordered" evidence="1">
    <location>
        <begin position="766"/>
        <end position="809"/>
    </location>
</feature>
<dbReference type="SMART" id="SM00320">
    <property type="entry name" value="WD40"/>
    <property type="match status" value="4"/>
</dbReference>
<protein>
    <recommendedName>
        <fullName evidence="4">WD40 repeat-like protein</fullName>
    </recommendedName>
</protein>
<dbReference type="InterPro" id="IPR001680">
    <property type="entry name" value="WD40_rpt"/>
</dbReference>
<sequence length="912" mass="99154">MPSTRQVTKVQPSPTSIHQQSFQFPDHAHLLITTRGHIFSWDATGVHTIFRTSKNGIVAAREANDGSGVLAVADKHVIVLHDTKRGQERSWGLQANDDEVRHLEYTSDAKSLFLSTNLTADIQQYSAEQSRLLSPSKAHASPPVALAVSPTGHLMVSASDKPPTVYLSDLAHNSAPVLIESRASVAPVTVVAFHPERPNIFLLAFTDGTVAAFDATKIARKETGSFSNQERVNRGEICRFAKLHRPTMDGNRTMCVEDAAFLPGHKSRAVTVGRDGKCRLIDFADRGNVLRTWHAHAPVTSVSVLPRKATVSDQPATTSGKHKRAASSSVHADNVIAVGRVDGTIQIYDSVGLLLEQKSLRGPGNQVISVDWVQGKSPKPISDTIVARGVDPLPEISSADLGTAHVVTGGDSNTRQEAVTQKRRHTTFEHVGLPPGLRKPRAPAQPTPQVPRQFAIHPDEMDEGTVRHTPLPRGNQQSPPNQGQYLDLFSPVKPVGPINDDGELKRVASPPRSRPKVSSQTFVKSPEPAAAGLDTAIAKPRNLGLFPSTDSSHSTGLEEPQSRPQASLLARATPKLKSMRGTSRSSTFQAQSHAPANSNAKILADLRRMGATQPTKNQGGPHAGSGIAGSSGRHRNAVPKKSKLHLFHRPTAHVETDQDSMHAMRAYEEVHSKRGWPEDSHQGSSLDDDIWLTSDNEHATEPQRNRRRRPIERPPARQTSRSRMVSGGTTSTAPPVPAASSSKPATKLYAVDGSTDEEMFTAETYLSPDGTLSPSSKDIQTLCPRSSSLSPRKHHHSARKRMRRSPLHQERALREVPLNTVSGHAKSPWIQAKASKIAPSQVAELGDTRILHDDGFQENENQKAEVPHCSVCSPTRSRVHELEGEVARLRGEVLALKATMRRHGVPLPRSLR</sequence>
<accession>A0AAJ0LWJ8</accession>
<proteinExistence type="predicted"/>
<gene>
    <name evidence="2" type="ORF">LTR09_001059</name>
</gene>
<dbReference type="SUPFAM" id="SSF50998">
    <property type="entry name" value="Quinoprotein alcohol dehydrogenase-like"/>
    <property type="match status" value="1"/>
</dbReference>
<feature type="region of interest" description="Disordered" evidence="1">
    <location>
        <begin position="543"/>
        <end position="597"/>
    </location>
</feature>
<feature type="region of interest" description="Disordered" evidence="1">
    <location>
        <begin position="611"/>
        <end position="636"/>
    </location>
</feature>
<feature type="compositionally biased region" description="Basic and acidic residues" evidence="1">
    <location>
        <begin position="695"/>
        <end position="704"/>
    </location>
</feature>